<gene>
    <name evidence="2" type="ORF">FHP89_03040</name>
</gene>
<dbReference type="EMBL" id="VMNI01000003">
    <property type="protein sequence ID" value="TVO79175.1"/>
    <property type="molecule type" value="Genomic_DNA"/>
</dbReference>
<name>A0A558ESG9_9RHOO</name>
<accession>A0A558ESG9</accession>
<reference evidence="2 3" key="1">
    <citation type="submission" date="2019-07" db="EMBL/GenBank/DDBJ databases">
        <title>The pathways for chlorine oxyanion respiration interact through the shared metabolite chlorate.</title>
        <authorList>
            <person name="Barnum T.P."/>
            <person name="Cheng Y."/>
            <person name="Hill K.A."/>
            <person name="Lucas L.N."/>
            <person name="Carlson H.K."/>
            <person name="Coates J.D."/>
        </authorList>
    </citation>
    <scope>NUCLEOTIDE SEQUENCE [LARGE SCALE GENOMIC DNA]</scope>
    <source>
        <strain evidence="2 3">SFB-1</strain>
    </source>
</reference>
<protein>
    <submittedName>
        <fullName evidence="2">Toll/interleukin-1 receptor domain-containing protein</fullName>
    </submittedName>
</protein>
<evidence type="ECO:0000313" key="3">
    <source>
        <dbReference type="Proteomes" id="UP000318349"/>
    </source>
</evidence>
<dbReference type="InterPro" id="IPR035897">
    <property type="entry name" value="Toll_tir_struct_dom_sf"/>
</dbReference>
<comment type="caution">
    <text evidence="2">The sequence shown here is derived from an EMBL/GenBank/DDBJ whole genome shotgun (WGS) entry which is preliminary data.</text>
</comment>
<sequence length="189" mass="21432">MFDIFLSHAHQDEARARSLCKRLESWGFSVYVDFGDAALSQLPDRALADRLVGRLRQCRLLVFAFSEASANSRWMPWELGLAHGVIGRAVLWPFTQRALRAKAVQEYLHLYEALQPRTAQHRLDALLGEARAAAVRPADLRAMQDLAQITEAKRPEFGNPEVATEFMAAGPMKLYLAWLESLSRAWRPK</sequence>
<dbReference type="AlphaFoldDB" id="A0A558ESG9"/>
<keyword evidence="2" id="KW-0675">Receptor</keyword>
<dbReference type="GO" id="GO:0007165">
    <property type="term" value="P:signal transduction"/>
    <property type="evidence" value="ECO:0007669"/>
    <property type="project" value="InterPro"/>
</dbReference>
<dbReference type="Pfam" id="PF13676">
    <property type="entry name" value="TIR_2"/>
    <property type="match status" value="1"/>
</dbReference>
<feature type="domain" description="TIR" evidence="1">
    <location>
        <begin position="4"/>
        <end position="84"/>
    </location>
</feature>
<evidence type="ECO:0000313" key="2">
    <source>
        <dbReference type="EMBL" id="TVO79175.1"/>
    </source>
</evidence>
<dbReference type="SUPFAM" id="SSF52200">
    <property type="entry name" value="Toll/Interleukin receptor TIR domain"/>
    <property type="match status" value="1"/>
</dbReference>
<proteinExistence type="predicted"/>
<dbReference type="Gene3D" id="3.40.50.10140">
    <property type="entry name" value="Toll/interleukin-1 receptor homology (TIR) domain"/>
    <property type="match status" value="1"/>
</dbReference>
<evidence type="ECO:0000259" key="1">
    <source>
        <dbReference type="Pfam" id="PF13676"/>
    </source>
</evidence>
<dbReference type="InterPro" id="IPR000157">
    <property type="entry name" value="TIR_dom"/>
</dbReference>
<dbReference type="Proteomes" id="UP000318349">
    <property type="component" value="Unassembled WGS sequence"/>
</dbReference>
<organism evidence="2 3">
    <name type="scientific">Denitromonas halophila</name>
    <dbReference type="NCBI Taxonomy" id="1629404"/>
    <lineage>
        <taxon>Bacteria</taxon>
        <taxon>Pseudomonadati</taxon>
        <taxon>Pseudomonadota</taxon>
        <taxon>Betaproteobacteria</taxon>
        <taxon>Rhodocyclales</taxon>
        <taxon>Zoogloeaceae</taxon>
        <taxon>Denitromonas</taxon>
    </lineage>
</organism>